<sequence length="230" mass="24610">MNPDGGAQPFTVPDKFMVKGADEQPDYKAIVEKMGQSYNHLEKRLGTGDVPPKTADEYKLDKYLPDGFDAKPEAVKPILEKFHKAGLTNAQLQVVMGTFGEQLSAGLAAEKAGHAQATEALKKTWGESFGQNMGAANTALAAYTADDPELKAQFSDPKLANNPAIIRLLAKVGADLGEDRPAGGLDGATAESIDEIRKSKAYTDSKDPGHAEAVRKVTEAYAKGYKANRE</sequence>
<organism evidence="1 2">
    <name type="scientific">Oryzomonas japonica</name>
    <dbReference type="NCBI Taxonomy" id="2603858"/>
    <lineage>
        <taxon>Bacteria</taxon>
        <taxon>Pseudomonadati</taxon>
        <taxon>Thermodesulfobacteriota</taxon>
        <taxon>Desulfuromonadia</taxon>
        <taxon>Geobacterales</taxon>
        <taxon>Geobacteraceae</taxon>
        <taxon>Oryzomonas</taxon>
    </lineage>
</organism>
<comment type="caution">
    <text evidence="1">The sequence shown here is derived from an EMBL/GenBank/DDBJ whole genome shotgun (WGS) entry which is preliminary data.</text>
</comment>
<name>A0A7J4ZRR6_9BACT</name>
<reference evidence="1 2" key="1">
    <citation type="submission" date="2019-09" db="EMBL/GenBank/DDBJ databases">
        <title>Geobacter sp. Red96, a novel strain isolated from paddy soil.</title>
        <authorList>
            <person name="Xu Z."/>
            <person name="Masuda Y."/>
            <person name="Itoh H."/>
            <person name="Senoo K."/>
        </authorList>
    </citation>
    <scope>NUCLEOTIDE SEQUENCE [LARGE SCALE GENOMIC DNA]</scope>
    <source>
        <strain evidence="1 2">Red96</strain>
    </source>
</reference>
<dbReference type="EMBL" id="VZQZ01000004">
    <property type="protein sequence ID" value="KAB0665647.1"/>
    <property type="molecule type" value="Genomic_DNA"/>
</dbReference>
<dbReference type="Proteomes" id="UP000420562">
    <property type="component" value="Unassembled WGS sequence"/>
</dbReference>
<proteinExistence type="predicted"/>
<gene>
    <name evidence="1" type="ORF">F6V25_07960</name>
</gene>
<keyword evidence="2" id="KW-1185">Reference proteome</keyword>
<protein>
    <submittedName>
        <fullName evidence="1">Uncharacterized protein</fullName>
    </submittedName>
</protein>
<evidence type="ECO:0000313" key="1">
    <source>
        <dbReference type="EMBL" id="KAB0665647.1"/>
    </source>
</evidence>
<dbReference type="AlphaFoldDB" id="A0A7J4ZRR6"/>
<accession>A0A7J4ZRR6</accession>
<evidence type="ECO:0000313" key="2">
    <source>
        <dbReference type="Proteomes" id="UP000420562"/>
    </source>
</evidence>